<sequence>MRILQIHQIPGRIMIDADPGSFSIQQPKAQVEMRTKPGNWEIHQYPLQLEIDQSRALAAYTGGGLLEVNQRIYSGLKQIYLQGIANRVEQGNRMACFYKPGNTIGEVFGEGFQSASFPEFRGPASIDNVDIHIDTKPPLIEYHKGGVEIQVTIRKPEIEYIPGKLDIHMVQYPSISFIPPKIDVLM</sequence>
<dbReference type="EMBL" id="JACHXJ010000005">
    <property type="protein sequence ID" value="MBB3130890.1"/>
    <property type="molecule type" value="Genomic_DNA"/>
</dbReference>
<name>A0A839TZC2_9BACL</name>
<dbReference type="Pfam" id="PF20074">
    <property type="entry name" value="DUF6470"/>
    <property type="match status" value="1"/>
</dbReference>
<dbReference type="Proteomes" id="UP000517523">
    <property type="component" value="Unassembled WGS sequence"/>
</dbReference>
<protein>
    <submittedName>
        <fullName evidence="1">Uncharacterized protein</fullName>
    </submittedName>
</protein>
<evidence type="ECO:0000313" key="2">
    <source>
        <dbReference type="Proteomes" id="UP000517523"/>
    </source>
</evidence>
<dbReference type="InterPro" id="IPR045527">
    <property type="entry name" value="DUF6470"/>
</dbReference>
<organism evidence="1 2">
    <name type="scientific">Paenibacillus rhizosphaerae</name>
    <dbReference type="NCBI Taxonomy" id="297318"/>
    <lineage>
        <taxon>Bacteria</taxon>
        <taxon>Bacillati</taxon>
        <taxon>Bacillota</taxon>
        <taxon>Bacilli</taxon>
        <taxon>Bacillales</taxon>
        <taxon>Paenibacillaceae</taxon>
        <taxon>Paenibacillus</taxon>
    </lineage>
</organism>
<reference evidence="1 2" key="1">
    <citation type="submission" date="2020-08" db="EMBL/GenBank/DDBJ databases">
        <title>Genomic Encyclopedia of Type Strains, Phase III (KMG-III): the genomes of soil and plant-associated and newly described type strains.</title>
        <authorList>
            <person name="Whitman W."/>
        </authorList>
    </citation>
    <scope>NUCLEOTIDE SEQUENCE [LARGE SCALE GENOMIC DNA]</scope>
    <source>
        <strain evidence="1 2">CECT 5831</strain>
    </source>
</reference>
<accession>A0A839TZC2</accession>
<gene>
    <name evidence="1" type="ORF">FHS19_005609</name>
</gene>
<evidence type="ECO:0000313" key="1">
    <source>
        <dbReference type="EMBL" id="MBB3130890.1"/>
    </source>
</evidence>
<comment type="caution">
    <text evidence="1">The sequence shown here is derived from an EMBL/GenBank/DDBJ whole genome shotgun (WGS) entry which is preliminary data.</text>
</comment>
<dbReference type="RefSeq" id="WP_183585103.1">
    <property type="nucleotide sequence ID" value="NZ_JACHXJ010000005.1"/>
</dbReference>
<proteinExistence type="predicted"/>
<dbReference type="AlphaFoldDB" id="A0A839TZC2"/>